<evidence type="ECO:0000256" key="2">
    <source>
        <dbReference type="ARBA" id="ARBA00004752"/>
    </source>
</evidence>
<dbReference type="SUPFAM" id="SSF53623">
    <property type="entry name" value="MurD-like peptide ligases, catalytic domain"/>
    <property type="match status" value="1"/>
</dbReference>
<comment type="subcellular location">
    <subcellularLocation>
        <location evidence="1 7">Cytoplasm</location>
    </subcellularLocation>
</comment>
<dbReference type="InterPro" id="IPR036565">
    <property type="entry name" value="Mur-like_cat_sf"/>
</dbReference>
<dbReference type="EMBL" id="CP027860">
    <property type="protein sequence ID" value="AVP97081.1"/>
    <property type="molecule type" value="Genomic_DNA"/>
</dbReference>
<dbReference type="GO" id="GO:0071555">
    <property type="term" value="P:cell wall organization"/>
    <property type="evidence" value="ECO:0007669"/>
    <property type="project" value="UniProtKB-KW"/>
</dbReference>
<keyword evidence="4 7" id="KW-0436">Ligase</keyword>
<dbReference type="AlphaFoldDB" id="A0A2P1PQF9"/>
<gene>
    <name evidence="7" type="primary">murD</name>
    <name evidence="9" type="ORF">C7S18_07690</name>
</gene>
<dbReference type="Proteomes" id="UP000241074">
    <property type="component" value="Chromosome"/>
</dbReference>
<dbReference type="KEGG" id="xba:C7S18_07690"/>
<keyword evidence="10" id="KW-1185">Reference proteome</keyword>
<evidence type="ECO:0000313" key="10">
    <source>
        <dbReference type="Proteomes" id="UP000241074"/>
    </source>
</evidence>
<dbReference type="SUPFAM" id="SSF53244">
    <property type="entry name" value="MurD-like peptide ligases, peptide-binding domain"/>
    <property type="match status" value="1"/>
</dbReference>
<sequence>MQLEALRGCKVAIWGFGREGRAALLAVRRACPGQGLVVLCSAAEREDVAGLNLDHVDIDCSVVDATVLRRFDVVIKSPGISPYQVAVEAAADTGVRFVSGSQLWFAAHRSARTICVTATKGKSTTTSLIAHLLRSLGVRTGLAGNIGLPLLEVLDPDEPPAIWVIELSSFQTRDADAKPTLAVINNLLEEHLDWHGSVTRYRQDKLALIQGAEQVLLNASDPVLAAMPTDGSRGSTHWYNQAQGWHVAGCFICHGRDAVFPIDQLPIPGRHNAENACAALAAIALLGYDAILAAPALATFQPLPHRLQTLGVRSGIRYINDSIATTPAAALAAYEFAARNGLPVAQIVGGHDRGLDWQDFIARMCRQPPTALIWTGAAGARVFASLTDAERAAMRAQFAAGFDAAFALAQLALSATQDRSERGTVLLSPGAPSFGQFKDYVARGKHFAELAGFASDDIAGIAGLGIA</sequence>
<accession>A0A2P1PQF9</accession>
<evidence type="ECO:0000256" key="4">
    <source>
        <dbReference type="ARBA" id="ARBA00022598"/>
    </source>
</evidence>
<dbReference type="GO" id="GO:0009252">
    <property type="term" value="P:peptidoglycan biosynthetic process"/>
    <property type="evidence" value="ECO:0007669"/>
    <property type="project" value="UniProtKB-UniRule"/>
</dbReference>
<keyword evidence="7" id="KW-0131">Cell cycle</keyword>
<evidence type="ECO:0000256" key="5">
    <source>
        <dbReference type="ARBA" id="ARBA00022741"/>
    </source>
</evidence>
<name>A0A2P1PQF9_9GAMM</name>
<dbReference type="Pfam" id="PF08245">
    <property type="entry name" value="Mur_ligase_M"/>
    <property type="match status" value="1"/>
</dbReference>
<dbReference type="Gene3D" id="3.40.50.720">
    <property type="entry name" value="NAD(P)-binding Rossmann-like Domain"/>
    <property type="match status" value="1"/>
</dbReference>
<dbReference type="InterPro" id="IPR036615">
    <property type="entry name" value="Mur_ligase_C_dom_sf"/>
</dbReference>
<protein>
    <recommendedName>
        <fullName evidence="7">UDP-N-acetylmuramoylalanine--D-glutamate ligase</fullName>
        <ecNumber evidence="7">6.3.2.9</ecNumber>
    </recommendedName>
    <alternativeName>
        <fullName evidence="7">D-glutamic acid-adding enzyme</fullName>
    </alternativeName>
    <alternativeName>
        <fullName evidence="7">UDP-N-acetylmuramoyl-L-alanyl-D-glutamate synthetase</fullName>
    </alternativeName>
</protein>
<evidence type="ECO:0000259" key="8">
    <source>
        <dbReference type="Pfam" id="PF08245"/>
    </source>
</evidence>
<comment type="catalytic activity">
    <reaction evidence="7">
        <text>UDP-N-acetyl-alpha-D-muramoyl-L-alanine + D-glutamate + ATP = UDP-N-acetyl-alpha-D-muramoyl-L-alanyl-D-glutamate + ADP + phosphate + H(+)</text>
        <dbReference type="Rhea" id="RHEA:16429"/>
        <dbReference type="ChEBI" id="CHEBI:15378"/>
        <dbReference type="ChEBI" id="CHEBI:29986"/>
        <dbReference type="ChEBI" id="CHEBI:30616"/>
        <dbReference type="ChEBI" id="CHEBI:43474"/>
        <dbReference type="ChEBI" id="CHEBI:83898"/>
        <dbReference type="ChEBI" id="CHEBI:83900"/>
        <dbReference type="ChEBI" id="CHEBI:456216"/>
        <dbReference type="EC" id="6.3.2.9"/>
    </reaction>
</comment>
<dbReference type="GO" id="GO:0005524">
    <property type="term" value="F:ATP binding"/>
    <property type="evidence" value="ECO:0007669"/>
    <property type="project" value="UniProtKB-UniRule"/>
</dbReference>
<dbReference type="GO" id="GO:0008764">
    <property type="term" value="F:UDP-N-acetylmuramoylalanine-D-glutamate ligase activity"/>
    <property type="evidence" value="ECO:0007669"/>
    <property type="project" value="UniProtKB-UniRule"/>
</dbReference>
<feature type="domain" description="Mur ligase central" evidence="8">
    <location>
        <begin position="116"/>
        <end position="282"/>
    </location>
</feature>
<dbReference type="NCBIfam" id="TIGR01087">
    <property type="entry name" value="murD"/>
    <property type="match status" value="1"/>
</dbReference>
<dbReference type="SUPFAM" id="SSF51984">
    <property type="entry name" value="MurCD N-terminal domain"/>
    <property type="match status" value="1"/>
</dbReference>
<keyword evidence="7" id="KW-0573">Peptidoglycan synthesis</keyword>
<comment type="similarity">
    <text evidence="7">Belongs to the MurCDEF family.</text>
</comment>
<keyword evidence="7" id="KW-0961">Cell wall biogenesis/degradation</keyword>
<comment type="caution">
    <text evidence="7">Lacks conserved residue(s) required for the propagation of feature annotation.</text>
</comment>
<dbReference type="OrthoDB" id="9809796at2"/>
<keyword evidence="7" id="KW-0132">Cell division</keyword>
<dbReference type="Gene3D" id="3.40.1190.10">
    <property type="entry name" value="Mur-like, catalytic domain"/>
    <property type="match status" value="1"/>
</dbReference>
<comment type="pathway">
    <text evidence="2 7">Cell wall biogenesis; peptidoglycan biosynthesis.</text>
</comment>
<evidence type="ECO:0000256" key="6">
    <source>
        <dbReference type="ARBA" id="ARBA00022840"/>
    </source>
</evidence>
<evidence type="ECO:0000313" key="9">
    <source>
        <dbReference type="EMBL" id="AVP97081.1"/>
    </source>
</evidence>
<keyword evidence="7" id="KW-0133">Cell shape</keyword>
<proteinExistence type="inferred from homology"/>
<dbReference type="EC" id="6.3.2.9" evidence="7"/>
<evidence type="ECO:0000256" key="3">
    <source>
        <dbReference type="ARBA" id="ARBA00022490"/>
    </source>
</evidence>
<dbReference type="GO" id="GO:0005737">
    <property type="term" value="C:cytoplasm"/>
    <property type="evidence" value="ECO:0007669"/>
    <property type="project" value="UniProtKB-SubCell"/>
</dbReference>
<dbReference type="GO" id="GO:0008360">
    <property type="term" value="P:regulation of cell shape"/>
    <property type="evidence" value="ECO:0007669"/>
    <property type="project" value="UniProtKB-KW"/>
</dbReference>
<keyword evidence="6 7" id="KW-0067">ATP-binding</keyword>
<dbReference type="RefSeq" id="WP_106891006.1">
    <property type="nucleotide sequence ID" value="NZ_CP027860.1"/>
</dbReference>
<dbReference type="PANTHER" id="PTHR43692">
    <property type="entry name" value="UDP-N-ACETYLMURAMOYLALANINE--D-GLUTAMATE LIGASE"/>
    <property type="match status" value="1"/>
</dbReference>
<keyword evidence="5 7" id="KW-0547">Nucleotide-binding</keyword>
<dbReference type="GO" id="GO:0051301">
    <property type="term" value="P:cell division"/>
    <property type="evidence" value="ECO:0007669"/>
    <property type="project" value="UniProtKB-KW"/>
</dbReference>
<dbReference type="Gene3D" id="3.90.190.20">
    <property type="entry name" value="Mur ligase, C-terminal domain"/>
    <property type="match status" value="1"/>
</dbReference>
<reference evidence="9 10" key="1">
    <citation type="submission" date="2018-03" db="EMBL/GenBank/DDBJ databases">
        <title>Ahniella affigens gen. nov., sp. nov., a gammaproteobacterium isolated from sandy soil near a stream.</title>
        <authorList>
            <person name="Ko Y."/>
            <person name="Kim J.-H."/>
        </authorList>
    </citation>
    <scope>NUCLEOTIDE SEQUENCE [LARGE SCALE GENOMIC DNA]</scope>
    <source>
        <strain evidence="9 10">D13</strain>
    </source>
</reference>
<evidence type="ECO:0000256" key="1">
    <source>
        <dbReference type="ARBA" id="ARBA00004496"/>
    </source>
</evidence>
<organism evidence="9 10">
    <name type="scientific">Ahniella affigens</name>
    <dbReference type="NCBI Taxonomy" id="2021234"/>
    <lineage>
        <taxon>Bacteria</taxon>
        <taxon>Pseudomonadati</taxon>
        <taxon>Pseudomonadota</taxon>
        <taxon>Gammaproteobacteria</taxon>
        <taxon>Lysobacterales</taxon>
        <taxon>Rhodanobacteraceae</taxon>
        <taxon>Ahniella</taxon>
    </lineage>
</organism>
<reference evidence="9 10" key="2">
    <citation type="submission" date="2018-03" db="EMBL/GenBank/DDBJ databases">
        <authorList>
            <person name="Keele B.F."/>
        </authorList>
    </citation>
    <scope>NUCLEOTIDE SEQUENCE [LARGE SCALE GENOMIC DNA]</scope>
    <source>
        <strain evidence="9 10">D13</strain>
    </source>
</reference>
<evidence type="ECO:0000256" key="7">
    <source>
        <dbReference type="HAMAP-Rule" id="MF_00639"/>
    </source>
</evidence>
<dbReference type="HAMAP" id="MF_00639">
    <property type="entry name" value="MurD"/>
    <property type="match status" value="1"/>
</dbReference>
<dbReference type="InterPro" id="IPR005762">
    <property type="entry name" value="MurD"/>
</dbReference>
<keyword evidence="3 7" id="KW-0963">Cytoplasm</keyword>
<dbReference type="InterPro" id="IPR013221">
    <property type="entry name" value="Mur_ligase_cen"/>
</dbReference>
<dbReference type="PANTHER" id="PTHR43692:SF1">
    <property type="entry name" value="UDP-N-ACETYLMURAMOYLALANINE--D-GLUTAMATE LIGASE"/>
    <property type="match status" value="1"/>
</dbReference>
<comment type="function">
    <text evidence="7">Cell wall formation. Catalyzes the addition of glutamate to the nucleotide precursor UDP-N-acetylmuramoyl-L-alanine (UMA).</text>
</comment>
<dbReference type="UniPathway" id="UPA00219"/>